<accession>A0A6P7WWA3</accession>
<dbReference type="Pfam" id="PF25770">
    <property type="entry name" value="CC_CEP63-bind_CEP152"/>
    <property type="match status" value="1"/>
</dbReference>
<proteinExistence type="predicted"/>
<feature type="compositionally biased region" description="Basic and acidic residues" evidence="2">
    <location>
        <begin position="188"/>
        <end position="202"/>
    </location>
</feature>
<dbReference type="PANTHER" id="PTHR10337">
    <property type="entry name" value="SHC TRANSFORMING PROTEIN"/>
    <property type="match status" value="1"/>
</dbReference>
<dbReference type="GeneID" id="115459770"/>
<evidence type="ECO:0000313" key="5">
    <source>
        <dbReference type="RefSeq" id="XP_030045416.1"/>
    </source>
</evidence>
<dbReference type="Pfam" id="PF25769">
    <property type="entry name" value="PLK4_bind_CEP152"/>
    <property type="match status" value="1"/>
</dbReference>
<feature type="coiled-coil region" evidence="1">
    <location>
        <begin position="1278"/>
        <end position="1347"/>
    </location>
</feature>
<gene>
    <name evidence="5" type="primary">CEP152</name>
</gene>
<evidence type="ECO:0000313" key="4">
    <source>
        <dbReference type="Proteomes" id="UP000515156"/>
    </source>
</evidence>
<evidence type="ECO:0000256" key="1">
    <source>
        <dbReference type="SAM" id="Coils"/>
    </source>
</evidence>
<dbReference type="InterPro" id="IPR057659">
    <property type="entry name" value="CEP152_CC"/>
</dbReference>
<keyword evidence="4" id="KW-1185">Reference proteome</keyword>
<feature type="domain" description="CEP152 CEP63 binding coiled coil" evidence="3">
    <location>
        <begin position="1373"/>
        <end position="1423"/>
    </location>
</feature>
<name>A0A6P7WWA3_9AMPH</name>
<dbReference type="InterPro" id="IPR057664">
    <property type="entry name" value="CEP152_PLK4_bind"/>
</dbReference>
<dbReference type="OrthoDB" id="10064205at2759"/>
<dbReference type="Proteomes" id="UP000515156">
    <property type="component" value="Chromosome 1"/>
</dbReference>
<dbReference type="GO" id="GO:0005813">
    <property type="term" value="C:centrosome"/>
    <property type="evidence" value="ECO:0007669"/>
    <property type="project" value="TreeGrafter"/>
</dbReference>
<feature type="coiled-coil region" evidence="1">
    <location>
        <begin position="599"/>
        <end position="697"/>
    </location>
</feature>
<dbReference type="PANTHER" id="PTHR10337:SF6">
    <property type="entry name" value="CENTROSOMAL PROTEIN OF 152 KDA"/>
    <property type="match status" value="1"/>
</dbReference>
<protein>
    <submittedName>
        <fullName evidence="5">Centrosomal protein of 152 kDa</fullName>
    </submittedName>
</protein>
<dbReference type="InterPro" id="IPR051235">
    <property type="entry name" value="CEP152/SHC-Transforming"/>
</dbReference>
<feature type="region of interest" description="Disordered" evidence="2">
    <location>
        <begin position="178"/>
        <end position="202"/>
    </location>
</feature>
<feature type="compositionally biased region" description="Basic and acidic residues" evidence="2">
    <location>
        <begin position="115"/>
        <end position="125"/>
    </location>
</feature>
<evidence type="ECO:0000256" key="2">
    <source>
        <dbReference type="SAM" id="MobiDB-lite"/>
    </source>
</evidence>
<dbReference type="GO" id="GO:0007099">
    <property type="term" value="P:centriole replication"/>
    <property type="evidence" value="ECO:0007669"/>
    <property type="project" value="TreeGrafter"/>
</dbReference>
<organism evidence="4 5">
    <name type="scientific">Microcaecilia unicolor</name>
    <dbReference type="NCBI Taxonomy" id="1415580"/>
    <lineage>
        <taxon>Eukaryota</taxon>
        <taxon>Metazoa</taxon>
        <taxon>Chordata</taxon>
        <taxon>Craniata</taxon>
        <taxon>Vertebrata</taxon>
        <taxon>Euteleostomi</taxon>
        <taxon>Amphibia</taxon>
        <taxon>Gymnophiona</taxon>
        <taxon>Siphonopidae</taxon>
        <taxon>Microcaecilia</taxon>
    </lineage>
</organism>
<evidence type="ECO:0000259" key="3">
    <source>
        <dbReference type="Pfam" id="PF25770"/>
    </source>
</evidence>
<feature type="coiled-coil region" evidence="1">
    <location>
        <begin position="1093"/>
        <end position="1144"/>
    </location>
</feature>
<dbReference type="RefSeq" id="XP_030045416.1">
    <property type="nucleotide sequence ID" value="XM_030189556.1"/>
</dbReference>
<feature type="coiled-coil region" evidence="1">
    <location>
        <begin position="287"/>
        <end position="475"/>
    </location>
</feature>
<feature type="coiled-coil region" evidence="1">
    <location>
        <begin position="912"/>
        <end position="947"/>
    </location>
</feature>
<sequence length="1794" mass="208149">MSLDFDSGALQTQHGEEEEYDKEDYAREQELQQLLTDLPHDMLDDSRDLSSPEPNYSDCSGNEIPAQSHESWEQETRWTDDPVIANPQRGYDDEYTRNQYNEQYVYESLSTGGDNLRHQPDDENHANGWSGHPSEDEDGSIYDAEYVYPCRRMKEGPDGQGYSLAAHYQQNNIYHLPEDFQPYKNNHKKDVNSKQDEKSAFPDTQREHYQRFVAPEMASSQPSELYHVKYNPYQPTIKHKGTAAQEIRRDERYEELQKEFLDTGESSADDMKFAQLQVLYRARGRQLEEFNEKLEESGREIRYLNHQLAMVRDEKGGLVLSLQESQKLIQNGKERETQLEGQIKALETTVQTSIANEEQMLKKLKVAEVAMEGLQQQLAELRRSDTLQRAREQHEAVVTKLQQKNEEQVRALQQKLDATNSALQEQKDLCCHLENHVKQLERKQDEIKLEKTDIINRLTRSLEESQKQCANLLQTGPIQEITQLRIQLQQAQTSKMISDDMNKALQSELTELKEEITLYESAAKLGVFLNEAGGETEVDMSESYVDLGIKKVDWKKSRLYSSMSKTDPNKDLTKDELILELKTELERALGSNTMKRHQISQLYRDLREYRAKAEELNKHLDKTVKDYEIRCDVTEKKMDPLWPCSSMPGDALQEEMENLKRANQSLQLEIEKHLSCIKELKAIEEELRGKNQELCSEMRQMIQDFDQDKQEAIERCERTYQQHHDDVKSHLIEELSVKYVAEKKQLSQICEEKIAQLKAELAALNQEMSAVQECYIAVCREKDVLQDTLRDSIEQELKAKEEQFKEEKEVAFKTLKADLQEKHRNDLLTARNQCLKEKEMESKEHINVQVAVARTHWEEEQRKVTEQTIQKIEKDWQDRLDKMAEGTKKAIVKLEDCEVQTELMGSTVQMLGEGSAEEMERLKLKLQDALQEKERAVQEALVGLEAQHHENIAIQVEMAVKKARARWLEELTSLAEYKAHLKSEHENWEKENKLNIAKQIAAAEEKWKEVLENSEKVMATVKHRELQEKIFTLQKELELRNEELPAIIKVELATARTQWIKEKHEEICRIREQNEKDYHFFLDDHRTRIREVLASAKENFERQKGELLTWKENEIKEHLEQNRKEWMVQEAKKLQNEQEQQENEIFAELEYILNEIHEQLDKGTLNLGTSVLKLPNASCKLSIQYREKLRICLQKAFRDIVRKILDSTKQEYKKQNKENMIGPLKNDDVCPEQNWSGTNGELKRIQVKGQQKEKTLRTFNNDQNCTDINLHPEEYSCCKHHFQQLEESKNEVQELKRRLEKACKHLQMTVREHKARGEQIKETEAVVNSLKRQNHEMKIKLEEVKMTCNKTAPSMQSDEACENTCSFCKGKGLEEMRSQYIRAVDKIREDMLRYIRESKERAAGMLKAEVLRERQETARKMRKYYLVCLQQLLKDDGSLDGAEKRIMNAASKLVTMAKVLESPVCYKSQGKNKPTEQPPVEEPEKRNVLQTCANHIDSRLKDKCVATKINAQKYIPCDLSQKLNEAVRTEERFVSCENVTCVGKKNSSGKRTDFQEDVVSGISHDDKEARIVSEIQNTQKCQTNIDDGTSHQNLLPHRTQEISKPMHAFKCVDKPLETELVHAAFPSDSGQNCNRSKRYQRVTCERGSSFNVQEMPVRDGAVPSDAVQSESWVRSTNVQAQSSLPLGHFSATSLHSDVRESVDACGRGFVIQNDPVLVGKRKINHSNKEHLSKIAGLTPPQNTNNVIPEVTKSGHTIQYPDPERVYKQHLRKLVLDVKSIQQDSGIDSPYPNVS</sequence>
<feature type="region of interest" description="Disordered" evidence="2">
    <location>
        <begin position="1"/>
        <end position="140"/>
    </location>
</feature>
<dbReference type="CTD" id="22995"/>
<keyword evidence="1" id="KW-0175">Coiled coil</keyword>
<feature type="compositionally biased region" description="Basic and acidic residues" evidence="2">
    <location>
        <begin position="70"/>
        <end position="80"/>
    </location>
</feature>
<reference evidence="5" key="1">
    <citation type="submission" date="2025-08" db="UniProtKB">
        <authorList>
            <consortium name="RefSeq"/>
        </authorList>
    </citation>
    <scope>IDENTIFICATION</scope>
</reference>
<dbReference type="FunCoup" id="A0A6P7WWA3">
    <property type="interactions" value="1197"/>
</dbReference>
<dbReference type="KEGG" id="muo:115459770"/>
<feature type="compositionally biased region" description="Basic and acidic residues" evidence="2">
    <location>
        <begin position="38"/>
        <end position="50"/>
    </location>
</feature>
<feature type="coiled-coil region" evidence="1">
    <location>
        <begin position="740"/>
        <end position="810"/>
    </location>
</feature>
<feature type="compositionally biased region" description="Polar residues" evidence="2">
    <location>
        <begin position="97"/>
        <end position="113"/>
    </location>
</feature>
<dbReference type="InParanoid" id="A0A6P7WWA3"/>